<dbReference type="Proteomes" id="UP000886476">
    <property type="component" value="Unassembled WGS sequence"/>
</dbReference>
<keyword evidence="1" id="KW-0812">Transmembrane</keyword>
<keyword evidence="3" id="KW-1185">Reference proteome</keyword>
<keyword evidence="1" id="KW-1133">Transmembrane helix</keyword>
<feature type="transmembrane region" description="Helical" evidence="1">
    <location>
        <begin position="20"/>
        <end position="38"/>
    </location>
</feature>
<dbReference type="PANTHER" id="PTHR34980:SF1">
    <property type="entry name" value="INNER MEMBRANE PROTEIN"/>
    <property type="match status" value="1"/>
</dbReference>
<proteinExistence type="predicted"/>
<dbReference type="InterPro" id="IPR008523">
    <property type="entry name" value="DUF805"/>
</dbReference>
<dbReference type="RefSeq" id="WP_172115590.1">
    <property type="nucleotide sequence ID" value="NZ_JABFDN010000031.1"/>
</dbReference>
<evidence type="ECO:0000313" key="3">
    <source>
        <dbReference type="Proteomes" id="UP000886476"/>
    </source>
</evidence>
<comment type="caution">
    <text evidence="2">The sequence shown here is derived from an EMBL/GenBank/DDBJ whole genome shotgun (WGS) entry which is preliminary data.</text>
</comment>
<feature type="transmembrane region" description="Helical" evidence="1">
    <location>
        <begin position="73"/>
        <end position="94"/>
    </location>
</feature>
<protein>
    <submittedName>
        <fullName evidence="2">DUF805 domain-containing protein</fullName>
    </submittedName>
</protein>
<name>A0ABX2CPX7_9BRAD</name>
<keyword evidence="1" id="KW-0472">Membrane</keyword>
<dbReference type="PANTHER" id="PTHR34980">
    <property type="entry name" value="INNER MEMBRANE PROTEIN-RELATED-RELATED"/>
    <property type="match status" value="1"/>
</dbReference>
<accession>A0ABX2CPX7</accession>
<dbReference type="Pfam" id="PF05656">
    <property type="entry name" value="DUF805"/>
    <property type="match status" value="1"/>
</dbReference>
<sequence length="114" mass="12458">MRLLRFLFSFDGRVSRSAYWLGLVLAFAFFVVVAVVPPLAFNNAVLGLSLLALWPTLAIGAKRCHDRGRSGWYQLVGLIPFVGQITLFIELGFLRGTDGPNRFVAARGVSSGLS</sequence>
<dbReference type="EMBL" id="JABFDN010000031">
    <property type="protein sequence ID" value="NPU70018.1"/>
    <property type="molecule type" value="Genomic_DNA"/>
</dbReference>
<evidence type="ECO:0000256" key="1">
    <source>
        <dbReference type="SAM" id="Phobius"/>
    </source>
</evidence>
<reference evidence="2" key="1">
    <citation type="submission" date="2020-05" db="EMBL/GenBank/DDBJ databases">
        <title>Nod-independent and nitrogen-fixing Bradyrhizobium aeschynomene sp. nov. isolated from nodules of Aeschynomene indica.</title>
        <authorList>
            <person name="Zhang Z."/>
        </authorList>
    </citation>
    <scope>NUCLEOTIDE SEQUENCE</scope>
    <source>
        <strain evidence="2">83012</strain>
    </source>
</reference>
<evidence type="ECO:0000313" key="2">
    <source>
        <dbReference type="EMBL" id="NPU70018.1"/>
    </source>
</evidence>
<gene>
    <name evidence="2" type="ORF">HL667_33855</name>
</gene>
<organism evidence="2 3">
    <name type="scientific">Bradyrhizobium aeschynomenes</name>
    <dbReference type="NCBI Taxonomy" id="2734909"/>
    <lineage>
        <taxon>Bacteria</taxon>
        <taxon>Pseudomonadati</taxon>
        <taxon>Pseudomonadota</taxon>
        <taxon>Alphaproteobacteria</taxon>
        <taxon>Hyphomicrobiales</taxon>
        <taxon>Nitrobacteraceae</taxon>
        <taxon>Bradyrhizobium</taxon>
    </lineage>
</organism>